<protein>
    <submittedName>
        <fullName evidence="2">Imidazolonepropionase-like amidohydrolase</fullName>
    </submittedName>
</protein>
<dbReference type="RefSeq" id="WP_259096914.1">
    <property type="nucleotide sequence ID" value="NZ_CP130454.1"/>
</dbReference>
<sequence>MRWRQFLVAGIFAFIAFAVAQIPVELDEHRKPAIKTGGNCFIKGGTIWTGTGQVIEGGCILVRNGKIAAIGKDLKPPEGVVVIDASGKFIMPGIIDAHSHIASDATNEGTDSITAEVRIHDVLVPQSLSIYRALAGGVTTALILHGSANAIGGQSVVIKMKWQRPVEELIVHDAPRVIKFALGENPKRSNFTGETTRFPTTRMGVEAVIRRAFDEARRYLQEWERYEKERAKNPNALPPRRDLRLEALADVLRGNILVHCHAYRADEMLMLMRLAKEYGFKIAAFQHGLEAYKIAPELAAAGIGVSTFADYWAYKVEAYDAIPYNAALCLRAGIITSVNSDSGERMRRLNLEAAKCIKYGDLTVDEALRLITLYPAIQLGISHRTGTLEVGKDADIAIFEGHPLSVYSKCVMTLVDGEVMFMRRDAFEVDKTATIKNSVNICRTDHLSIPTPPSNATRYAIVGATVYPVTQPPIENGVVLVENGRIKAVGKNIAVPKDAVIVNAKGLRVYPGLIDAGSVLGLIEISAVRATVDTSESGEFQPDLQAFVAINPASEHFGVTRFVGITAALTRPTGGIISGQSAIIHLAGWTPEEMVIKNPAALHINVPEGVRALPSFVRLMVTTEELQRLQEESVVRLRRLREFLERAKRYAEAKGRGVEELFDPRLEAMRPYVEGKLPVIFHTNSAQGIRTALELARRFGLKAVIAGARDGWKVADLLAKEKVPVIVGPLWTLPSNDYDPYDAPWANAAVLHRAGVKIAFQSSSAATARDLPYQAGVACAFGLPHDEALKALTINAAEILGISDQLGSIEVGKLANLIVTDGDPLEVVTNVHYLFIAGKPIPLENRHTRLYLQYRQRLTQPQPAVAQERPAS</sequence>
<dbReference type="SUPFAM" id="SSF51338">
    <property type="entry name" value="Composite domain of metallo-dependent hydrolases"/>
    <property type="match status" value="2"/>
</dbReference>
<evidence type="ECO:0000313" key="3">
    <source>
        <dbReference type="Proteomes" id="UP001204798"/>
    </source>
</evidence>
<evidence type="ECO:0000259" key="1">
    <source>
        <dbReference type="Pfam" id="PF01979"/>
    </source>
</evidence>
<organism evidence="2 3">
    <name type="scientific">Candidatus Fervidibacter sacchari</name>
    <dbReference type="NCBI Taxonomy" id="1448929"/>
    <lineage>
        <taxon>Bacteria</taxon>
        <taxon>Candidatus Fervidibacterota</taxon>
        <taxon>Candidatus Fervidibacter</taxon>
    </lineage>
</organism>
<dbReference type="Pfam" id="PF01979">
    <property type="entry name" value="Amidohydro_1"/>
    <property type="match status" value="2"/>
</dbReference>
<dbReference type="CDD" id="cd01309">
    <property type="entry name" value="Met_dep_hydrolase_C"/>
    <property type="match status" value="1"/>
</dbReference>
<reference evidence="2 3" key="1">
    <citation type="submission" date="2022-08" db="EMBL/GenBank/DDBJ databases">
        <title>Bacterial and archaeal communities from various locations to study Microbial Dark Matter (Phase II).</title>
        <authorList>
            <person name="Stepanauskas R."/>
        </authorList>
    </citation>
    <scope>NUCLEOTIDE SEQUENCE [LARGE SCALE GENOMIC DNA]</scope>
    <source>
        <strain evidence="2 3">PD1</strain>
    </source>
</reference>
<name>A0ABT2EPS7_9BACT</name>
<evidence type="ECO:0000313" key="2">
    <source>
        <dbReference type="EMBL" id="MCS3919937.1"/>
    </source>
</evidence>
<keyword evidence="3" id="KW-1185">Reference proteome</keyword>
<dbReference type="Gene3D" id="2.30.40.10">
    <property type="entry name" value="Urease, subunit C, domain 1"/>
    <property type="match status" value="2"/>
</dbReference>
<dbReference type="InterPro" id="IPR006680">
    <property type="entry name" value="Amidohydro-rel"/>
</dbReference>
<dbReference type="InterPro" id="IPR051781">
    <property type="entry name" value="Metallo-dep_Hydrolase"/>
</dbReference>
<feature type="domain" description="Amidohydrolase-related" evidence="1">
    <location>
        <begin position="326"/>
        <end position="410"/>
    </location>
</feature>
<dbReference type="SUPFAM" id="SSF51556">
    <property type="entry name" value="Metallo-dependent hydrolases"/>
    <property type="match status" value="2"/>
</dbReference>
<dbReference type="PANTHER" id="PTHR43135:SF3">
    <property type="entry name" value="ALPHA-D-RIBOSE 1-METHYLPHOSPHONATE 5-TRIPHOSPHATE DIPHOSPHATASE"/>
    <property type="match status" value="1"/>
</dbReference>
<dbReference type="Gene3D" id="3.20.20.140">
    <property type="entry name" value="Metal-dependent hydrolases"/>
    <property type="match status" value="2"/>
</dbReference>
<dbReference type="Proteomes" id="UP001204798">
    <property type="component" value="Unassembled WGS sequence"/>
</dbReference>
<dbReference type="EMBL" id="JANUCP010000004">
    <property type="protein sequence ID" value="MCS3919937.1"/>
    <property type="molecule type" value="Genomic_DNA"/>
</dbReference>
<dbReference type="InterPro" id="IPR032466">
    <property type="entry name" value="Metal_Hydrolase"/>
</dbReference>
<comment type="caution">
    <text evidence="2">The sequence shown here is derived from an EMBL/GenBank/DDBJ whole genome shotgun (WGS) entry which is preliminary data.</text>
</comment>
<feature type="domain" description="Amidohydrolase-related" evidence="1">
    <location>
        <begin position="750"/>
        <end position="835"/>
    </location>
</feature>
<accession>A0ABT2EPS7</accession>
<proteinExistence type="predicted"/>
<gene>
    <name evidence="2" type="ORF">M2350_002354</name>
</gene>
<dbReference type="InterPro" id="IPR011059">
    <property type="entry name" value="Metal-dep_hydrolase_composite"/>
</dbReference>
<dbReference type="PANTHER" id="PTHR43135">
    <property type="entry name" value="ALPHA-D-RIBOSE 1-METHYLPHOSPHONATE 5-TRIPHOSPHATE DIPHOSPHATASE"/>
    <property type="match status" value="1"/>
</dbReference>